<dbReference type="SUPFAM" id="SSF88713">
    <property type="entry name" value="Glycoside hydrolase/deacetylase"/>
    <property type="match status" value="1"/>
</dbReference>
<evidence type="ECO:0000313" key="4">
    <source>
        <dbReference type="EMBL" id="GIP55997.1"/>
    </source>
</evidence>
<feature type="chain" id="PRO_5046968306" evidence="2">
    <location>
        <begin position="23"/>
        <end position="332"/>
    </location>
</feature>
<gene>
    <name evidence="4" type="ORF">J42TS3_50320</name>
</gene>
<feature type="region of interest" description="Disordered" evidence="1">
    <location>
        <begin position="48"/>
        <end position="127"/>
    </location>
</feature>
<dbReference type="EMBL" id="BOSL01000027">
    <property type="protein sequence ID" value="GIP55997.1"/>
    <property type="molecule type" value="Genomic_DNA"/>
</dbReference>
<feature type="compositionally biased region" description="Basic and acidic residues" evidence="1">
    <location>
        <begin position="88"/>
        <end position="100"/>
    </location>
</feature>
<dbReference type="PANTHER" id="PTHR10587">
    <property type="entry name" value="GLYCOSYL TRANSFERASE-RELATED"/>
    <property type="match status" value="1"/>
</dbReference>
<dbReference type="Proteomes" id="UP000679992">
    <property type="component" value="Unassembled WGS sequence"/>
</dbReference>
<feature type="signal peptide" evidence="2">
    <location>
        <begin position="1"/>
        <end position="22"/>
    </location>
</feature>
<dbReference type="Gene3D" id="3.20.20.370">
    <property type="entry name" value="Glycoside hydrolase/deacetylase"/>
    <property type="match status" value="1"/>
</dbReference>
<evidence type="ECO:0000256" key="1">
    <source>
        <dbReference type="SAM" id="MobiDB-lite"/>
    </source>
</evidence>
<feature type="compositionally biased region" description="Basic and acidic residues" evidence="1">
    <location>
        <begin position="109"/>
        <end position="127"/>
    </location>
</feature>
<reference evidence="4 5" key="1">
    <citation type="submission" date="2021-03" db="EMBL/GenBank/DDBJ databases">
        <title>Antimicrobial resistance genes in bacteria isolated from Japanese honey, and their potential for conferring macrolide and lincosamide resistance in the American foulbrood pathogen Paenibacillus larvae.</title>
        <authorList>
            <person name="Okamoto M."/>
            <person name="Kumagai M."/>
            <person name="Kanamori H."/>
            <person name="Takamatsu D."/>
        </authorList>
    </citation>
    <scope>NUCLEOTIDE SEQUENCE [LARGE SCALE GENOMIC DNA]</scope>
    <source>
        <strain evidence="4 5">J42TS3</strain>
    </source>
</reference>
<sequence length="332" mass="36445">MKSMVIAALVLSSASLVLSAFAATTVIQGKSAGYGSAAVVTPKYAGSAESPTIKEGQVSGDAVDIVPDPASEGESPSVPEASENSIPNDKEPPATIEKNDQGLPPSKTTESKGEEKPDNPAVKTDKAKSQKVIYLTFDDGPSKYTNQIVDILNQNGIHGTFFMIGKQLDGNEKAVKNAAENGNYVGLHSMTHDKKKLYQSGNSAKFIKEFKQEQALVKKITGTTPWLIRAPYGSMPEIGEKFRDDIAAAKFKMWDWTIDSKDWSYTGKPDRIIKEVKRQVHRDTEVILMHEKSQTVQALPEIISYLQKKGYSFAVYKPDQHFSVNFAKDQRL</sequence>
<evidence type="ECO:0000256" key="2">
    <source>
        <dbReference type="SAM" id="SignalP"/>
    </source>
</evidence>
<evidence type="ECO:0000313" key="5">
    <source>
        <dbReference type="Proteomes" id="UP000679992"/>
    </source>
</evidence>
<organism evidence="4 5">
    <name type="scientific">Paenibacillus vini</name>
    <dbReference type="NCBI Taxonomy" id="1476024"/>
    <lineage>
        <taxon>Bacteria</taxon>
        <taxon>Bacillati</taxon>
        <taxon>Bacillota</taxon>
        <taxon>Bacilli</taxon>
        <taxon>Bacillales</taxon>
        <taxon>Paenibacillaceae</taxon>
        <taxon>Paenibacillus</taxon>
    </lineage>
</organism>
<accession>A0ABQ4MJ51</accession>
<dbReference type="InterPro" id="IPR002509">
    <property type="entry name" value="NODB_dom"/>
</dbReference>
<feature type="domain" description="NodB homology" evidence="3">
    <location>
        <begin position="131"/>
        <end position="314"/>
    </location>
</feature>
<name>A0ABQ4MJ51_9BACL</name>
<dbReference type="PANTHER" id="PTHR10587:SF125">
    <property type="entry name" value="POLYSACCHARIDE DEACETYLASE YHEN-RELATED"/>
    <property type="match status" value="1"/>
</dbReference>
<proteinExistence type="predicted"/>
<dbReference type="Pfam" id="PF01522">
    <property type="entry name" value="Polysacc_deac_1"/>
    <property type="match status" value="1"/>
</dbReference>
<comment type="caution">
    <text evidence="4">The sequence shown here is derived from an EMBL/GenBank/DDBJ whole genome shotgun (WGS) entry which is preliminary data.</text>
</comment>
<dbReference type="PROSITE" id="PS51677">
    <property type="entry name" value="NODB"/>
    <property type="match status" value="1"/>
</dbReference>
<evidence type="ECO:0000259" key="3">
    <source>
        <dbReference type="PROSITE" id="PS51677"/>
    </source>
</evidence>
<protein>
    <submittedName>
        <fullName evidence="4">Polysaccharide deacetylase</fullName>
    </submittedName>
</protein>
<dbReference type="InterPro" id="IPR050248">
    <property type="entry name" value="Polysacc_deacetylase_ArnD"/>
</dbReference>
<dbReference type="InterPro" id="IPR011330">
    <property type="entry name" value="Glyco_hydro/deAcase_b/a-brl"/>
</dbReference>
<keyword evidence="5" id="KW-1185">Reference proteome</keyword>
<keyword evidence="2" id="KW-0732">Signal</keyword>
<dbReference type="CDD" id="cd10944">
    <property type="entry name" value="CE4_SmPgdA_like"/>
    <property type="match status" value="1"/>
</dbReference>